<dbReference type="OrthoDB" id="1259997at2"/>
<dbReference type="Proteomes" id="UP000002964">
    <property type="component" value="Unassembled WGS sequence"/>
</dbReference>
<evidence type="ECO:0000256" key="1">
    <source>
        <dbReference type="SAM" id="SignalP"/>
    </source>
</evidence>
<evidence type="ECO:0000313" key="3">
    <source>
        <dbReference type="Proteomes" id="UP000002964"/>
    </source>
</evidence>
<reference evidence="3" key="1">
    <citation type="submission" date="2011-06" db="EMBL/GenBank/DDBJ databases">
        <authorList>
            <consortium name="US DOE Joint Genome Institute (JGI-PGF)"/>
            <person name="Lucas S."/>
            <person name="Han J."/>
            <person name="Lapidus A."/>
            <person name="Cheng J.-F."/>
            <person name="Goodwin L."/>
            <person name="Pitluck S."/>
            <person name="Peters L."/>
            <person name="Land M.L."/>
            <person name="Hauser L."/>
            <person name="Vogl K."/>
            <person name="Liu Z."/>
            <person name="Overmann J."/>
            <person name="Frigaard N.-U."/>
            <person name="Bryant D.A."/>
            <person name="Woyke T.J."/>
        </authorList>
    </citation>
    <scope>NUCLEOTIDE SEQUENCE [LARGE SCALE GENOMIC DNA]</scope>
    <source>
        <strain evidence="3">970</strain>
    </source>
</reference>
<evidence type="ECO:0000313" key="2">
    <source>
        <dbReference type="EMBL" id="EIC19833.1"/>
    </source>
</evidence>
<name>H8Z7B7_9GAMM</name>
<accession>H8Z7B7</accession>
<protein>
    <submittedName>
        <fullName evidence="2">Uncharacterized protein</fullName>
    </submittedName>
</protein>
<feature type="signal peptide" evidence="1">
    <location>
        <begin position="1"/>
        <end position="24"/>
    </location>
</feature>
<feature type="chain" id="PRO_5003617718" evidence="1">
    <location>
        <begin position="25"/>
        <end position="167"/>
    </location>
</feature>
<dbReference type="RefSeq" id="WP_009150236.1">
    <property type="nucleotide sequence ID" value="NZ_CP121471.1"/>
</dbReference>
<gene>
    <name evidence="2" type="ORF">Thi970DRAFT_03437</name>
</gene>
<keyword evidence="3" id="KW-1185">Reference proteome</keyword>
<dbReference type="AlphaFoldDB" id="H8Z7B7"/>
<sequence>MPIQLRARFLVVFLLVAISSTTQAASYTGAWFKVWYPDSFRAVPSIPSRTSGDGVDSAFFRSPDGQVEFYIFSPQWNGEPSDIAIDPARETVRAKETKPSGDGQVTWITLDANDGSYARSYQDTVSNGGSVRWVVGIKYSSQAAYNRYKSSYLKFKRSLEQYADGLE</sequence>
<keyword evidence="1" id="KW-0732">Signal</keyword>
<dbReference type="EMBL" id="JH603170">
    <property type="protein sequence ID" value="EIC19833.1"/>
    <property type="molecule type" value="Genomic_DNA"/>
</dbReference>
<dbReference type="STRING" id="631362.Thi970DRAFT_03437"/>
<dbReference type="eggNOG" id="ENOG5032W1R">
    <property type="taxonomic scope" value="Bacteria"/>
</dbReference>
<dbReference type="HOGENOM" id="CLU_1593811_0_0_6"/>
<organism evidence="2 3">
    <name type="scientific">Thiorhodovibrio frisius</name>
    <dbReference type="NCBI Taxonomy" id="631362"/>
    <lineage>
        <taxon>Bacteria</taxon>
        <taxon>Pseudomonadati</taxon>
        <taxon>Pseudomonadota</taxon>
        <taxon>Gammaproteobacteria</taxon>
        <taxon>Chromatiales</taxon>
        <taxon>Chromatiaceae</taxon>
        <taxon>Thiorhodovibrio</taxon>
    </lineage>
</organism>
<proteinExistence type="predicted"/>
<reference evidence="2 3" key="2">
    <citation type="submission" date="2011-11" db="EMBL/GenBank/DDBJ databases">
        <authorList>
            <consortium name="US DOE Joint Genome Institute"/>
            <person name="Lucas S."/>
            <person name="Han J."/>
            <person name="Lapidus A."/>
            <person name="Cheng J.-F."/>
            <person name="Goodwin L."/>
            <person name="Pitluck S."/>
            <person name="Peters L."/>
            <person name="Ovchinnikova G."/>
            <person name="Zhang X."/>
            <person name="Detter J.C."/>
            <person name="Han C."/>
            <person name="Tapia R."/>
            <person name="Land M."/>
            <person name="Hauser L."/>
            <person name="Kyrpides N."/>
            <person name="Ivanova N."/>
            <person name="Pagani I."/>
            <person name="Vogl K."/>
            <person name="Liu Z."/>
            <person name="Overmann J."/>
            <person name="Frigaard N.-U."/>
            <person name="Bryant D."/>
            <person name="Woyke T."/>
        </authorList>
    </citation>
    <scope>NUCLEOTIDE SEQUENCE [LARGE SCALE GENOMIC DNA]</scope>
    <source>
        <strain evidence="2 3">970</strain>
    </source>
</reference>